<dbReference type="EMBL" id="BGPR01087986">
    <property type="protein sequence ID" value="GBM09434.1"/>
    <property type="molecule type" value="Genomic_DNA"/>
</dbReference>
<dbReference type="AlphaFoldDB" id="A0A4Y2D0D8"/>
<evidence type="ECO:0000313" key="2">
    <source>
        <dbReference type="Proteomes" id="UP000499080"/>
    </source>
</evidence>
<accession>A0A4Y2D0D8</accession>
<evidence type="ECO:0000313" key="1">
    <source>
        <dbReference type="EMBL" id="GBM09434.1"/>
    </source>
</evidence>
<protein>
    <recommendedName>
        <fullName evidence="3">ATP-dependent DNA helicase</fullName>
    </recommendedName>
</protein>
<gene>
    <name evidence="1" type="ORF">AVEN_235180_1</name>
</gene>
<feature type="non-terminal residue" evidence="1">
    <location>
        <position position="139"/>
    </location>
</feature>
<sequence length="139" mass="16145">MEINNEVLEFMPGNETVYKAVDMIMSEDPQDQLTFLEEFLNFLTPTGLPPYELKVENSVKIRCMKEVEKFTPTGWRSFLQKEAPSSQWRHPRSHIVFKLYEHNFERDSFDGDENLKSDIETEPLLSHMAHAAQAVKGPV</sequence>
<evidence type="ECO:0008006" key="3">
    <source>
        <dbReference type="Google" id="ProtNLM"/>
    </source>
</evidence>
<dbReference type="Proteomes" id="UP000499080">
    <property type="component" value="Unassembled WGS sequence"/>
</dbReference>
<reference evidence="1 2" key="1">
    <citation type="journal article" date="2019" name="Sci. Rep.">
        <title>Orb-weaving spider Araneus ventricosus genome elucidates the spidroin gene catalogue.</title>
        <authorList>
            <person name="Kono N."/>
            <person name="Nakamura H."/>
            <person name="Ohtoshi R."/>
            <person name="Moran D.A.P."/>
            <person name="Shinohara A."/>
            <person name="Yoshida Y."/>
            <person name="Fujiwara M."/>
            <person name="Mori M."/>
            <person name="Tomita M."/>
            <person name="Arakawa K."/>
        </authorList>
    </citation>
    <scope>NUCLEOTIDE SEQUENCE [LARGE SCALE GENOMIC DNA]</scope>
</reference>
<proteinExistence type="predicted"/>
<comment type="caution">
    <text evidence="1">The sequence shown here is derived from an EMBL/GenBank/DDBJ whole genome shotgun (WGS) entry which is preliminary data.</text>
</comment>
<keyword evidence="2" id="KW-1185">Reference proteome</keyword>
<organism evidence="1 2">
    <name type="scientific">Araneus ventricosus</name>
    <name type="common">Orbweaver spider</name>
    <name type="synonym">Epeira ventricosa</name>
    <dbReference type="NCBI Taxonomy" id="182803"/>
    <lineage>
        <taxon>Eukaryota</taxon>
        <taxon>Metazoa</taxon>
        <taxon>Ecdysozoa</taxon>
        <taxon>Arthropoda</taxon>
        <taxon>Chelicerata</taxon>
        <taxon>Arachnida</taxon>
        <taxon>Araneae</taxon>
        <taxon>Araneomorphae</taxon>
        <taxon>Entelegynae</taxon>
        <taxon>Araneoidea</taxon>
        <taxon>Araneidae</taxon>
        <taxon>Araneus</taxon>
    </lineage>
</organism>
<name>A0A4Y2D0D8_ARAVE</name>